<organism evidence="1 2">
    <name type="scientific">Streptomyces plicatus</name>
    <dbReference type="NCBI Taxonomy" id="1922"/>
    <lineage>
        <taxon>Bacteria</taxon>
        <taxon>Bacillati</taxon>
        <taxon>Actinomycetota</taxon>
        <taxon>Actinomycetes</taxon>
        <taxon>Kitasatosporales</taxon>
        <taxon>Streptomycetaceae</taxon>
        <taxon>Streptomyces</taxon>
        <taxon>Streptomyces rochei group</taxon>
    </lineage>
</organism>
<proteinExistence type="predicted"/>
<protein>
    <submittedName>
        <fullName evidence="1">Uncharacterized protein</fullName>
    </submittedName>
</protein>
<reference evidence="2" key="1">
    <citation type="journal article" date="2019" name="Int. J. Syst. Evol. Microbiol.">
        <title>The Global Catalogue of Microorganisms (GCM) 10K type strain sequencing project: providing services to taxonomists for standard genome sequencing and annotation.</title>
        <authorList>
            <consortium name="The Broad Institute Genomics Platform"/>
            <consortium name="The Broad Institute Genome Sequencing Center for Infectious Disease"/>
            <person name="Wu L."/>
            <person name="Ma J."/>
        </authorList>
    </citation>
    <scope>NUCLEOTIDE SEQUENCE [LARGE SCALE GENOMIC DNA]</scope>
    <source>
        <strain evidence="2">JCM 4504</strain>
    </source>
</reference>
<dbReference type="RefSeq" id="WP_125537069.1">
    <property type="nucleotide sequence ID" value="NZ_BMUJ01000018.1"/>
</dbReference>
<evidence type="ECO:0000313" key="1">
    <source>
        <dbReference type="EMBL" id="MFC6505370.1"/>
    </source>
</evidence>
<accession>A0ABW1Y449</accession>
<dbReference type="EMBL" id="JBHSUW010000001">
    <property type="protein sequence ID" value="MFC6505370.1"/>
    <property type="molecule type" value="Genomic_DNA"/>
</dbReference>
<sequence>MREPAGDPEVVGWLDTAGLFTPGVLPADAGPCEAGCVGTACRQLCDDADGDGQAGTTYSELWCIRADGSAELSIPYTPIAPIDCTYGCPGSETVTLCDANGPILRRYTWLNGVASYEDFALDGATPHVVTGTVGACTGDSGTPGECAEPTTPAATLGLCLADGTLPRRPHHP</sequence>
<dbReference type="Proteomes" id="UP001596321">
    <property type="component" value="Unassembled WGS sequence"/>
</dbReference>
<comment type="caution">
    <text evidence="1">The sequence shown here is derived from an EMBL/GenBank/DDBJ whole genome shotgun (WGS) entry which is preliminary data.</text>
</comment>
<keyword evidence="2" id="KW-1185">Reference proteome</keyword>
<name>A0ABW1Y449_STRPL</name>
<gene>
    <name evidence="1" type="ORF">ACFQFF_28790</name>
</gene>
<evidence type="ECO:0000313" key="2">
    <source>
        <dbReference type="Proteomes" id="UP001596321"/>
    </source>
</evidence>